<dbReference type="OrthoDB" id="1190990at2"/>
<proteinExistence type="predicted"/>
<accession>A0A327REL0</accession>
<comment type="caution">
    <text evidence="2">The sequence shown here is derived from an EMBL/GenBank/DDBJ whole genome shotgun (WGS) entry which is preliminary data.</text>
</comment>
<organism evidence="2 3">
    <name type="scientific">Olleya aquimaris</name>
    <dbReference type="NCBI Taxonomy" id="639310"/>
    <lineage>
        <taxon>Bacteria</taxon>
        <taxon>Pseudomonadati</taxon>
        <taxon>Bacteroidota</taxon>
        <taxon>Flavobacteriia</taxon>
        <taxon>Flavobacteriales</taxon>
        <taxon>Flavobacteriaceae</taxon>
    </lineage>
</organism>
<evidence type="ECO:0000313" key="2">
    <source>
        <dbReference type="EMBL" id="RAJ14575.1"/>
    </source>
</evidence>
<name>A0A327REL0_9FLAO</name>
<gene>
    <name evidence="2" type="ORF">LY08_01753</name>
</gene>
<evidence type="ECO:0000256" key="1">
    <source>
        <dbReference type="SAM" id="SignalP"/>
    </source>
</evidence>
<sequence>MKKYINLILILVTALNCKAQDNLKDFYYPFSNKTETKVYKYVDKNDSTKVEYWKVIAITETSELKTVSYDSDFNIYNTFDEVISENGAELVAYSDFEVNEKGERKEIEAEVIDKDVYKWNGDKVYTYSVKYVNKYGRFDFKKKRTEFGLETISVNGKEFQAIKFRDEYIVLALDHDVEQRFYQDTYYVKDIGMIKYKRKIPIQHELIELELAEILTEKEFEKLKASR</sequence>
<keyword evidence="1" id="KW-0732">Signal</keyword>
<dbReference type="AlphaFoldDB" id="A0A327REL0"/>
<dbReference type="RefSeq" id="WP_111660063.1">
    <property type="nucleotide sequence ID" value="NZ_QLLO01000005.1"/>
</dbReference>
<evidence type="ECO:0000313" key="3">
    <source>
        <dbReference type="Proteomes" id="UP000248703"/>
    </source>
</evidence>
<evidence type="ECO:0008006" key="4">
    <source>
        <dbReference type="Google" id="ProtNLM"/>
    </source>
</evidence>
<reference evidence="2 3" key="1">
    <citation type="submission" date="2018-06" db="EMBL/GenBank/DDBJ databases">
        <title>Genomic Encyclopedia of Archaeal and Bacterial Type Strains, Phase II (KMG-II): from individual species to whole genera.</title>
        <authorList>
            <person name="Goeker M."/>
        </authorList>
    </citation>
    <scope>NUCLEOTIDE SEQUENCE [LARGE SCALE GENOMIC DNA]</scope>
    <source>
        <strain evidence="2 3">DSM 24464</strain>
    </source>
</reference>
<protein>
    <recommendedName>
        <fullName evidence="4">GLPGLI family protein</fullName>
    </recommendedName>
</protein>
<dbReference type="Proteomes" id="UP000248703">
    <property type="component" value="Unassembled WGS sequence"/>
</dbReference>
<keyword evidence="3" id="KW-1185">Reference proteome</keyword>
<feature type="chain" id="PRO_5016309399" description="GLPGLI family protein" evidence="1">
    <location>
        <begin position="20"/>
        <end position="227"/>
    </location>
</feature>
<feature type="signal peptide" evidence="1">
    <location>
        <begin position="1"/>
        <end position="19"/>
    </location>
</feature>
<dbReference type="EMBL" id="QLLO01000005">
    <property type="protein sequence ID" value="RAJ14575.1"/>
    <property type="molecule type" value="Genomic_DNA"/>
</dbReference>